<reference evidence="1" key="1">
    <citation type="submission" date="2020-02" db="EMBL/GenBank/DDBJ databases">
        <authorList>
            <person name="Meier V. D."/>
        </authorList>
    </citation>
    <scope>NUCLEOTIDE SEQUENCE</scope>
    <source>
        <strain evidence="1">AVDCRST_MAG93</strain>
    </source>
</reference>
<gene>
    <name evidence="1" type="ORF">AVDCRST_MAG93-1930</name>
</gene>
<name>A0A6J4ILL1_9CHLR</name>
<evidence type="ECO:0000313" key="1">
    <source>
        <dbReference type="EMBL" id="CAA9255115.1"/>
    </source>
</evidence>
<dbReference type="EMBL" id="CADCTR010000655">
    <property type="protein sequence ID" value="CAA9255115.1"/>
    <property type="molecule type" value="Genomic_DNA"/>
</dbReference>
<sequence length="150" mass="16064">MSAFHPLRTFARSVYRVAHGGPMIRSSLVLIAAVLGMAGCGEPAPKVDTRQAAPIPEEQCKAAEDALEGLKAQLVLVYASDGSATMPEEAWMAQDPAARDTLVRTLALNASCKSQQPLLEKEVTIRSETGMVLERRTIDMAMNPAALEGQ</sequence>
<accession>A0A6J4ILL1</accession>
<dbReference type="AlphaFoldDB" id="A0A6J4ILL1"/>
<proteinExistence type="predicted"/>
<protein>
    <submittedName>
        <fullName evidence="1">Uncharacterized protein</fullName>
    </submittedName>
</protein>
<organism evidence="1">
    <name type="scientific">uncultured Chloroflexia bacterium</name>
    <dbReference type="NCBI Taxonomy" id="1672391"/>
    <lineage>
        <taxon>Bacteria</taxon>
        <taxon>Bacillati</taxon>
        <taxon>Chloroflexota</taxon>
        <taxon>Chloroflexia</taxon>
        <taxon>environmental samples</taxon>
    </lineage>
</organism>